<dbReference type="OrthoDB" id="9814580at2"/>
<evidence type="ECO:0000256" key="2">
    <source>
        <dbReference type="ARBA" id="ARBA00007663"/>
    </source>
</evidence>
<dbReference type="PROSITE" id="PS51163">
    <property type="entry name" value="YRDC"/>
    <property type="match status" value="1"/>
</dbReference>
<evidence type="ECO:0000256" key="13">
    <source>
        <dbReference type="PIRNR" id="PIRNR004930"/>
    </source>
</evidence>
<gene>
    <name evidence="16" type="ORF">DPN68_05720</name>
</gene>
<sequence>MISTNIKEAVYHLNQDKIIGLPTETVYGLAGNAFSEEAIQSIFTTKKRPSFNPLIVHIKSLDDLPLVATDIPDLAWELAKAFWPGSLTLILPKQPHISDTITAGKPTVAVRVPKHPMALELLANLDFPLVAPSANPFGSISPTKAIHVENYFGDQISLVLDGGSCEAGVESTIIGFEKDKVQLYRYGAVPLEAIEKITGKVTVFNKSESNPKAPGMLFKHYAPKTDFILSRTILEDIEWYGDKKIGVLLFNQPISDFEVTHQIVLAANGDFETAATNLYAAMHELDSLNLDIIIAERFPDYGLGCTINDRLEHATHKTTTHLKL</sequence>
<comment type="catalytic activity">
    <reaction evidence="12 13">
        <text>L-threonine + hydrogencarbonate + ATP = L-threonylcarbamoyladenylate + diphosphate + H2O</text>
        <dbReference type="Rhea" id="RHEA:36407"/>
        <dbReference type="ChEBI" id="CHEBI:15377"/>
        <dbReference type="ChEBI" id="CHEBI:17544"/>
        <dbReference type="ChEBI" id="CHEBI:30616"/>
        <dbReference type="ChEBI" id="CHEBI:33019"/>
        <dbReference type="ChEBI" id="CHEBI:57926"/>
        <dbReference type="ChEBI" id="CHEBI:73682"/>
        <dbReference type="EC" id="2.7.7.87"/>
    </reaction>
</comment>
<keyword evidence="6 13" id="KW-0808">Transferase</keyword>
<dbReference type="InterPro" id="IPR006070">
    <property type="entry name" value="Sua5-like_dom"/>
</dbReference>
<dbReference type="InterPro" id="IPR010923">
    <property type="entry name" value="T(6)A37_SUA5"/>
</dbReference>
<evidence type="ECO:0000256" key="4">
    <source>
        <dbReference type="ARBA" id="ARBA00015492"/>
    </source>
</evidence>
<dbReference type="InterPro" id="IPR050156">
    <property type="entry name" value="TC-AMP_synthase_SUA5"/>
</dbReference>
<feature type="binding site" evidence="14">
    <location>
        <position position="111"/>
    </location>
    <ligand>
        <name>L-threonine</name>
        <dbReference type="ChEBI" id="CHEBI:57926"/>
    </ligand>
</feature>
<accession>A0A365P2X8</accession>
<keyword evidence="9 13" id="KW-0547">Nucleotide-binding</keyword>
<feature type="binding site" evidence="14">
    <location>
        <position position="25"/>
    </location>
    <ligand>
        <name>L-threonine</name>
        <dbReference type="ChEBI" id="CHEBI:57926"/>
    </ligand>
</feature>
<keyword evidence="8 13" id="KW-0548">Nucleotidyltransferase</keyword>
<dbReference type="InterPro" id="IPR005145">
    <property type="entry name" value="Sua5_C"/>
</dbReference>
<dbReference type="GO" id="GO:0005737">
    <property type="term" value="C:cytoplasm"/>
    <property type="evidence" value="ECO:0007669"/>
    <property type="project" value="UniProtKB-SubCell"/>
</dbReference>
<comment type="similarity">
    <text evidence="2 13">Belongs to the SUA5 family.</text>
</comment>
<comment type="function">
    <text evidence="13">Required for the formation of a threonylcarbamoyl group on adenosine at position 37 (t(6)A37) in tRNAs that read codons beginning with adenine.</text>
</comment>
<evidence type="ECO:0000313" key="16">
    <source>
        <dbReference type="EMBL" id="RBA28883.1"/>
    </source>
</evidence>
<protein>
    <recommendedName>
        <fullName evidence="4 13">Threonylcarbamoyl-AMP synthase</fullName>
        <shortName evidence="13">TC-AMP synthase</shortName>
        <ecNumber evidence="3 13">2.7.7.87</ecNumber>
    </recommendedName>
    <alternativeName>
        <fullName evidence="11 13">L-threonylcarbamoyladenylate synthase</fullName>
    </alternativeName>
</protein>
<feature type="domain" description="YrdC-like" evidence="15">
    <location>
        <begin position="3"/>
        <end position="189"/>
    </location>
</feature>
<dbReference type="GO" id="GO:0008033">
    <property type="term" value="P:tRNA processing"/>
    <property type="evidence" value="ECO:0007669"/>
    <property type="project" value="UniProtKB-KW"/>
</dbReference>
<proteinExistence type="inferred from homology"/>
<evidence type="ECO:0000256" key="6">
    <source>
        <dbReference type="ARBA" id="ARBA00022679"/>
    </source>
</evidence>
<evidence type="ECO:0000259" key="15">
    <source>
        <dbReference type="PROSITE" id="PS51163"/>
    </source>
</evidence>
<feature type="binding site" evidence="14">
    <location>
        <position position="48"/>
    </location>
    <ligand>
        <name>ATP</name>
        <dbReference type="ChEBI" id="CHEBI:30616"/>
    </ligand>
</feature>
<evidence type="ECO:0000256" key="11">
    <source>
        <dbReference type="ARBA" id="ARBA00029774"/>
    </source>
</evidence>
<evidence type="ECO:0000313" key="17">
    <source>
        <dbReference type="Proteomes" id="UP000253319"/>
    </source>
</evidence>
<dbReference type="GO" id="GO:0000049">
    <property type="term" value="F:tRNA binding"/>
    <property type="evidence" value="ECO:0007669"/>
    <property type="project" value="TreeGrafter"/>
</dbReference>
<dbReference type="GO" id="GO:0061710">
    <property type="term" value="F:L-threonylcarbamoyladenylate synthase"/>
    <property type="evidence" value="ECO:0007669"/>
    <property type="project" value="UniProtKB-EC"/>
</dbReference>
<evidence type="ECO:0000256" key="3">
    <source>
        <dbReference type="ARBA" id="ARBA00012584"/>
    </source>
</evidence>
<keyword evidence="17" id="KW-1185">Reference proteome</keyword>
<evidence type="ECO:0000256" key="12">
    <source>
        <dbReference type="ARBA" id="ARBA00048366"/>
    </source>
</evidence>
<keyword evidence="10 13" id="KW-0067">ATP-binding</keyword>
<organism evidence="16 17">
    <name type="scientific">Flavobacterium tibetense</name>
    <dbReference type="NCBI Taxonomy" id="2233533"/>
    <lineage>
        <taxon>Bacteria</taxon>
        <taxon>Pseudomonadati</taxon>
        <taxon>Bacteroidota</taxon>
        <taxon>Flavobacteriia</taxon>
        <taxon>Flavobacteriales</taxon>
        <taxon>Flavobacteriaceae</taxon>
        <taxon>Flavobacterium</taxon>
    </lineage>
</organism>
<dbReference type="GO" id="GO:0003725">
    <property type="term" value="F:double-stranded RNA binding"/>
    <property type="evidence" value="ECO:0007669"/>
    <property type="project" value="UniProtKB-UniRule"/>
</dbReference>
<name>A0A365P2X8_9FLAO</name>
<feature type="binding site" evidence="14">
    <location>
        <position position="171"/>
    </location>
    <ligand>
        <name>L-threonine</name>
        <dbReference type="ChEBI" id="CHEBI:57926"/>
    </ligand>
</feature>
<dbReference type="EMBL" id="QLST01000005">
    <property type="protein sequence ID" value="RBA28883.1"/>
    <property type="molecule type" value="Genomic_DNA"/>
</dbReference>
<feature type="binding site" evidence="14">
    <location>
        <position position="107"/>
    </location>
    <ligand>
        <name>ATP</name>
        <dbReference type="ChEBI" id="CHEBI:30616"/>
    </ligand>
</feature>
<dbReference type="RefSeq" id="WP_113988684.1">
    <property type="nucleotide sequence ID" value="NZ_QLST01000005.1"/>
</dbReference>
<comment type="subcellular location">
    <subcellularLocation>
        <location evidence="1 13">Cytoplasm</location>
    </subcellularLocation>
</comment>
<keyword evidence="7 13" id="KW-0819">tRNA processing</keyword>
<feature type="binding site" evidence="14">
    <location>
        <position position="141"/>
    </location>
    <ligand>
        <name>ATP</name>
        <dbReference type="ChEBI" id="CHEBI:30616"/>
    </ligand>
</feature>
<evidence type="ECO:0000256" key="14">
    <source>
        <dbReference type="PIRSR" id="PIRSR004930-1"/>
    </source>
</evidence>
<dbReference type="AlphaFoldDB" id="A0A365P2X8"/>
<feature type="binding site" evidence="14">
    <location>
        <position position="221"/>
    </location>
    <ligand>
        <name>ATP</name>
        <dbReference type="ChEBI" id="CHEBI:30616"/>
    </ligand>
</feature>
<evidence type="ECO:0000256" key="5">
    <source>
        <dbReference type="ARBA" id="ARBA00022490"/>
    </source>
</evidence>
<feature type="binding site" evidence="14">
    <location>
        <position position="133"/>
    </location>
    <ligand>
        <name>ATP</name>
        <dbReference type="ChEBI" id="CHEBI:30616"/>
    </ligand>
</feature>
<reference evidence="16 17" key="1">
    <citation type="submission" date="2018-06" db="EMBL/GenBank/DDBJ databases">
        <title>Flavobacterium tibetense sp. nov., isolated from a wetland YonghuCo on Tibetan Plateau.</title>
        <authorList>
            <person name="Xing P."/>
            <person name="Phurbu D."/>
            <person name="Lu H."/>
        </authorList>
    </citation>
    <scope>NUCLEOTIDE SEQUENCE [LARGE SCALE GENOMIC DNA]</scope>
    <source>
        <strain evidence="16 17">YH5</strain>
    </source>
</reference>
<evidence type="ECO:0000256" key="1">
    <source>
        <dbReference type="ARBA" id="ARBA00004496"/>
    </source>
</evidence>
<feature type="binding site" evidence="14">
    <location>
        <position position="52"/>
    </location>
    <ligand>
        <name>ATP</name>
        <dbReference type="ChEBI" id="CHEBI:30616"/>
    </ligand>
</feature>
<evidence type="ECO:0000256" key="8">
    <source>
        <dbReference type="ARBA" id="ARBA00022695"/>
    </source>
</evidence>
<dbReference type="Gene3D" id="3.40.50.11030">
    <property type="entry name" value="Threonylcarbamoyl-AMP synthase, C-terminal domain"/>
    <property type="match status" value="1"/>
</dbReference>
<dbReference type="PANTHER" id="PTHR17490:SF16">
    <property type="entry name" value="THREONYLCARBAMOYL-AMP SYNTHASE"/>
    <property type="match status" value="1"/>
</dbReference>
<comment type="caution">
    <text evidence="16">The sequence shown here is derived from an EMBL/GenBank/DDBJ whole genome shotgun (WGS) entry which is preliminary data.</text>
</comment>
<dbReference type="NCBIfam" id="TIGR00057">
    <property type="entry name" value="L-threonylcarbamoyladenylate synthase"/>
    <property type="match status" value="1"/>
</dbReference>
<evidence type="ECO:0000256" key="9">
    <source>
        <dbReference type="ARBA" id="ARBA00022741"/>
    </source>
</evidence>
<feature type="binding site" evidence="14">
    <location>
        <position position="131"/>
    </location>
    <ligand>
        <name>L-threonine</name>
        <dbReference type="ChEBI" id="CHEBI:57926"/>
    </ligand>
</feature>
<feature type="binding site" evidence="14">
    <location>
        <position position="185"/>
    </location>
    <ligand>
        <name>ATP</name>
        <dbReference type="ChEBI" id="CHEBI:30616"/>
    </ligand>
</feature>
<dbReference type="Gene3D" id="3.90.870.10">
    <property type="entry name" value="DHBP synthase"/>
    <property type="match status" value="1"/>
</dbReference>
<dbReference type="EC" id="2.7.7.87" evidence="3 13"/>
<dbReference type="InterPro" id="IPR038385">
    <property type="entry name" value="Sua5/YwlC_C"/>
</dbReference>
<dbReference type="InterPro" id="IPR017945">
    <property type="entry name" value="DHBP_synth_RibB-like_a/b_dom"/>
</dbReference>
<evidence type="ECO:0000256" key="10">
    <source>
        <dbReference type="ARBA" id="ARBA00022840"/>
    </source>
</evidence>
<dbReference type="Pfam" id="PF03481">
    <property type="entry name" value="Sua5_C"/>
    <property type="match status" value="1"/>
</dbReference>
<keyword evidence="5 13" id="KW-0963">Cytoplasm</keyword>
<dbReference type="GO" id="GO:0006450">
    <property type="term" value="P:regulation of translational fidelity"/>
    <property type="evidence" value="ECO:0007669"/>
    <property type="project" value="TreeGrafter"/>
</dbReference>
<evidence type="ECO:0000256" key="7">
    <source>
        <dbReference type="ARBA" id="ARBA00022694"/>
    </source>
</evidence>
<dbReference type="PIRSF" id="PIRSF004930">
    <property type="entry name" value="Tln_factor_SUA5"/>
    <property type="match status" value="1"/>
</dbReference>
<feature type="binding site" evidence="14">
    <location>
        <position position="57"/>
    </location>
    <ligand>
        <name>L-threonine</name>
        <dbReference type="ChEBI" id="CHEBI:57926"/>
    </ligand>
</feature>
<dbReference type="Proteomes" id="UP000253319">
    <property type="component" value="Unassembled WGS sequence"/>
</dbReference>
<dbReference type="GO" id="GO:0005524">
    <property type="term" value="F:ATP binding"/>
    <property type="evidence" value="ECO:0007669"/>
    <property type="project" value="UniProtKB-UniRule"/>
</dbReference>
<dbReference type="Pfam" id="PF01300">
    <property type="entry name" value="Sua5_yciO_yrdC"/>
    <property type="match status" value="1"/>
</dbReference>
<dbReference type="PANTHER" id="PTHR17490">
    <property type="entry name" value="SUA5"/>
    <property type="match status" value="1"/>
</dbReference>
<dbReference type="SUPFAM" id="SSF55821">
    <property type="entry name" value="YrdC/RibB"/>
    <property type="match status" value="1"/>
</dbReference>